<dbReference type="PANTHER" id="PTHR43429:SF3">
    <property type="entry name" value="NITRITE REDUCTASE [NAD(P)H]"/>
    <property type="match status" value="1"/>
</dbReference>
<dbReference type="Proteomes" id="UP001159257">
    <property type="component" value="Unassembled WGS sequence"/>
</dbReference>
<comment type="cofactor">
    <cofactor evidence="1">
        <name>FAD</name>
        <dbReference type="ChEBI" id="CHEBI:57692"/>
    </cofactor>
</comment>
<keyword evidence="8" id="KW-1185">Reference proteome</keyword>
<dbReference type="InterPro" id="IPR050260">
    <property type="entry name" value="FAD-bd_OxRdtase"/>
</dbReference>
<dbReference type="PANTHER" id="PTHR43429">
    <property type="entry name" value="PYRIDINE NUCLEOTIDE-DISULFIDE OXIDOREDUCTASE DOMAIN-CONTAINING"/>
    <property type="match status" value="1"/>
</dbReference>
<dbReference type="Pfam" id="PF18267">
    <property type="entry name" value="Rubredoxin_C"/>
    <property type="match status" value="1"/>
</dbReference>
<evidence type="ECO:0000256" key="2">
    <source>
        <dbReference type="ARBA" id="ARBA00006442"/>
    </source>
</evidence>
<evidence type="ECO:0000256" key="1">
    <source>
        <dbReference type="ARBA" id="ARBA00001974"/>
    </source>
</evidence>
<comment type="similarity">
    <text evidence="2">Belongs to the FAD-dependent oxidoreductase family.</text>
</comment>
<evidence type="ECO:0000256" key="3">
    <source>
        <dbReference type="ARBA" id="ARBA00022630"/>
    </source>
</evidence>
<dbReference type="InterPro" id="IPR036188">
    <property type="entry name" value="FAD/NAD-bd_sf"/>
</dbReference>
<dbReference type="SUPFAM" id="SSF51905">
    <property type="entry name" value="FAD/NAD(P)-binding domain"/>
    <property type="match status" value="2"/>
</dbReference>
<dbReference type="Pfam" id="PF07992">
    <property type="entry name" value="Pyr_redox_2"/>
    <property type="match status" value="1"/>
</dbReference>
<dbReference type="InterPro" id="IPR016156">
    <property type="entry name" value="FAD/NAD-linked_Rdtase_dimer_sf"/>
</dbReference>
<dbReference type="EMBL" id="FXWV01000012">
    <property type="protein sequence ID" value="SMR76707.1"/>
    <property type="molecule type" value="Genomic_DNA"/>
</dbReference>
<evidence type="ECO:0000259" key="6">
    <source>
        <dbReference type="Pfam" id="PF18267"/>
    </source>
</evidence>
<proteinExistence type="inferred from homology"/>
<evidence type="ECO:0000259" key="5">
    <source>
        <dbReference type="Pfam" id="PF07992"/>
    </source>
</evidence>
<name>A0ABY1S268_9GAMM</name>
<keyword evidence="4" id="KW-0274">FAD</keyword>
<evidence type="ECO:0000256" key="4">
    <source>
        <dbReference type="ARBA" id="ARBA00022827"/>
    </source>
</evidence>
<feature type="domain" description="FAD/NAD(P)-binding" evidence="5">
    <location>
        <begin position="4"/>
        <end position="284"/>
    </location>
</feature>
<dbReference type="InterPro" id="IPR023753">
    <property type="entry name" value="FAD/NAD-binding_dom"/>
</dbReference>
<reference evidence="7 8" key="1">
    <citation type="submission" date="2017-05" db="EMBL/GenBank/DDBJ databases">
        <authorList>
            <person name="Varghese N."/>
            <person name="Submissions S."/>
        </authorList>
    </citation>
    <scope>NUCLEOTIDE SEQUENCE [LARGE SCALE GENOMIC DNA]</scope>
    <source>
        <strain evidence="7 8">CGMCC 1.7287</strain>
    </source>
</reference>
<feature type="domain" description="NADH-rubredoxin oxidoreductase C-terminal" evidence="6">
    <location>
        <begin position="317"/>
        <end position="376"/>
    </location>
</feature>
<evidence type="ECO:0000313" key="7">
    <source>
        <dbReference type="EMBL" id="SMR76707.1"/>
    </source>
</evidence>
<protein>
    <submittedName>
        <fullName evidence="7">Nitrite reductase (NADH) large subunit</fullName>
    </submittedName>
</protein>
<dbReference type="InterPro" id="IPR041575">
    <property type="entry name" value="Rubredoxin_C"/>
</dbReference>
<sequence>MHAELVIVGNGMAAARLVQELKQGTGFDGRILMIGREPRPAYNRVLLSPLLAGEVEDQALELHSFDWYVQQGIELLCNDPVVVLEPERHRLRTGSGKQIQYDQLVLATGSNASLPPLPGIDLNGVMGFRTWQDVEIMREAAAKGGSAVVIGGGLLGLEAAEGLRKLGMTTRVLQRSDYLLNRQLDRHAATMLQQTLEGRGLEIITSAGVECLQGNEAGQVTSVILKDGRTLPANLIVVAAGVTPEISLARAAGLDCDRAINVDSELRTSAVDIFALGECCQFEDHTYGLVAPIWRQAKVLAKVLRGESEQYAEQPVATQLKVSGISLFSCGEIDAQNASVVEYHDPELGDYRKLWLRDEKLVGAVLFGDTRQSNDYFEELLTRQAFLYSGQIH</sequence>
<dbReference type="PRINTS" id="PR00368">
    <property type="entry name" value="FADPNR"/>
</dbReference>
<dbReference type="PRINTS" id="PR00411">
    <property type="entry name" value="PNDRDTASEI"/>
</dbReference>
<dbReference type="Gene3D" id="3.50.50.60">
    <property type="entry name" value="FAD/NAD(P)-binding domain"/>
    <property type="match status" value="2"/>
</dbReference>
<keyword evidence="3" id="KW-0285">Flavoprotein</keyword>
<dbReference type="RefSeq" id="WP_239040101.1">
    <property type="nucleotide sequence ID" value="NZ_BAAAEY010000008.1"/>
</dbReference>
<gene>
    <name evidence="7" type="ORF">SAMN04487964_11262</name>
</gene>
<comment type="caution">
    <text evidence="7">The sequence shown here is derived from an EMBL/GenBank/DDBJ whole genome shotgun (WGS) entry which is preliminary data.</text>
</comment>
<organism evidence="7 8">
    <name type="scientific">Marinobacterium sediminicola</name>
    <dbReference type="NCBI Taxonomy" id="518898"/>
    <lineage>
        <taxon>Bacteria</taxon>
        <taxon>Pseudomonadati</taxon>
        <taxon>Pseudomonadota</taxon>
        <taxon>Gammaproteobacteria</taxon>
        <taxon>Oceanospirillales</taxon>
        <taxon>Oceanospirillaceae</taxon>
        <taxon>Marinobacterium</taxon>
    </lineage>
</organism>
<accession>A0ABY1S268</accession>
<evidence type="ECO:0000313" key="8">
    <source>
        <dbReference type="Proteomes" id="UP001159257"/>
    </source>
</evidence>
<dbReference type="Gene3D" id="3.30.390.30">
    <property type="match status" value="1"/>
</dbReference>